<accession>A0A832QCH7</accession>
<protein>
    <recommendedName>
        <fullName evidence="5">Type IV secretion system protein</fullName>
    </recommendedName>
</protein>
<feature type="transmembrane region" description="Helical" evidence="1">
    <location>
        <begin position="534"/>
        <end position="552"/>
    </location>
</feature>
<keyword evidence="2" id="KW-0732">Signal</keyword>
<dbReference type="EMBL" id="DUTP01000005">
    <property type="protein sequence ID" value="HHX99605.1"/>
    <property type="molecule type" value="Genomic_DNA"/>
</dbReference>
<evidence type="ECO:0008006" key="5">
    <source>
        <dbReference type="Google" id="ProtNLM"/>
    </source>
</evidence>
<organism evidence="3 4">
    <name type="scientific">Candidatus Dojkabacteria bacterium</name>
    <dbReference type="NCBI Taxonomy" id="2099670"/>
    <lineage>
        <taxon>Bacteria</taxon>
        <taxon>Candidatus Dojkabacteria</taxon>
    </lineage>
</organism>
<sequence length="899" mass="99713">MKKILNILLLSTLFLLSSFRVSFAEESKIIKEQNGGVCIDLAAYYEAANMTSQALTGKEQSPLATKKARNIATLTNIIGILMGDSIYCVNDGEAASKTKMLKNHGILGALNGSTYALLASTPTVRVGDHLAQEFIPGYGDNNRASAADKYVWNDNNYVYYSNLEKEVKCGDLQGIDIDVYNFFKNDKRCKNKKIVNIEKGLGEINKEDFDDHCGDKENLSIEHQNCFWDYVGYPADKKLVCVTNAWGRENCSMEPVGVWDSVCLNTCFDGNHQAYFQAYLDLAHTEVEPPVEGSECPEYCEVCEDVPGQNFRDLGDSVLAYNGEGRDKGTQGGTMLQLTQQERFEADQCVKKLKDGNSYNNYLNLLKELGVDWQEGDSYCFSNNWNSLTGASEADCTPHFSNADVDYCIQTYCETEAYRKAKENEVRCGRPNVSFFLVQPDKYYASELECQADQEQREEEVELMQEAIDYNTSNMLDKWKQWLINQILSYLGFGTIDYAALDAQAQQAANQVSGFEYLHESIRLSALWSITRNIAYLFFVIAMIIIGFMIMFRNKIGGQVMVTVSNSIPRIIVCLILVTFSFAISGIMLDLGKMAMNVVSNRMLEVTNEVKVTGTSVDKVDLGSIANLTDQLLYKAQPQETSVFSGRNYEDEVGKAIDTNLNEEAGRSRTSAKWVGETSSVIMKIFLRLGGAFLLGSARQADLSPDVLTFLAPLSALVLSWINLGWKLLIIAFQIPNYSRLLKLIIFLIVAVVASFKLFVTIITTYIKIFANVVLGPIQIAMGAIPGNFGSVGRWFKSLIANILVFPTIATILGFAQFFAAAIEPQKFVFFGQQGVFLPDGIITMQGVFLIAGCFFAATAPNLIKGVIKIEEDKTMAAAGDSIKKSMSKIPMIGGIFGK</sequence>
<feature type="chain" id="PRO_5032502422" description="Type IV secretion system protein" evidence="2">
    <location>
        <begin position="25"/>
        <end position="899"/>
    </location>
</feature>
<evidence type="ECO:0000256" key="2">
    <source>
        <dbReference type="SAM" id="SignalP"/>
    </source>
</evidence>
<evidence type="ECO:0000313" key="4">
    <source>
        <dbReference type="Proteomes" id="UP000576550"/>
    </source>
</evidence>
<feature type="transmembrane region" description="Helical" evidence="1">
    <location>
        <begin position="799"/>
        <end position="823"/>
    </location>
</feature>
<feature type="transmembrane region" description="Helical" evidence="1">
    <location>
        <begin position="741"/>
        <end position="763"/>
    </location>
</feature>
<keyword evidence="1" id="KW-1133">Transmembrane helix</keyword>
<gene>
    <name evidence="3" type="ORF">GX533_02955</name>
</gene>
<comment type="caution">
    <text evidence="3">The sequence shown here is derived from an EMBL/GenBank/DDBJ whole genome shotgun (WGS) entry which is preliminary data.</text>
</comment>
<proteinExistence type="predicted"/>
<keyword evidence="1" id="KW-0472">Membrane</keyword>
<keyword evidence="1" id="KW-0812">Transmembrane</keyword>
<reference evidence="3 4" key="1">
    <citation type="journal article" date="2020" name="Biotechnol. Biofuels">
        <title>New insights from the biogas microbiome by comprehensive genome-resolved metagenomics of nearly 1600 species originating from multiple anaerobic digesters.</title>
        <authorList>
            <person name="Campanaro S."/>
            <person name="Treu L."/>
            <person name="Rodriguez-R L.M."/>
            <person name="Kovalovszki A."/>
            <person name="Ziels R.M."/>
            <person name="Maus I."/>
            <person name="Zhu X."/>
            <person name="Kougias P.G."/>
            <person name="Basile A."/>
            <person name="Luo G."/>
            <person name="Schluter A."/>
            <person name="Konstantinidis K.T."/>
            <person name="Angelidaki I."/>
        </authorList>
    </citation>
    <scope>NUCLEOTIDE SEQUENCE [LARGE SCALE GENOMIC DNA]</scope>
    <source>
        <strain evidence="3">AS05jafATM_89</strain>
    </source>
</reference>
<feature type="transmembrane region" description="Helical" evidence="1">
    <location>
        <begin position="769"/>
        <end position="787"/>
    </location>
</feature>
<name>A0A832QCH7_9BACT</name>
<feature type="transmembrane region" description="Helical" evidence="1">
    <location>
        <begin position="843"/>
        <end position="864"/>
    </location>
</feature>
<dbReference type="Proteomes" id="UP000576550">
    <property type="component" value="Unassembled WGS sequence"/>
</dbReference>
<feature type="signal peptide" evidence="2">
    <location>
        <begin position="1"/>
        <end position="24"/>
    </location>
</feature>
<dbReference type="AlphaFoldDB" id="A0A832QCH7"/>
<evidence type="ECO:0000313" key="3">
    <source>
        <dbReference type="EMBL" id="HHX99605.1"/>
    </source>
</evidence>
<feature type="transmembrane region" description="Helical" evidence="1">
    <location>
        <begin position="572"/>
        <end position="589"/>
    </location>
</feature>
<evidence type="ECO:0000256" key="1">
    <source>
        <dbReference type="SAM" id="Phobius"/>
    </source>
</evidence>
<feature type="transmembrane region" description="Helical" evidence="1">
    <location>
        <begin position="707"/>
        <end position="729"/>
    </location>
</feature>